<proteinExistence type="predicted"/>
<organism evidence="2 3">
    <name type="scientific">Megalurothrips usitatus</name>
    <name type="common">bean blossom thrips</name>
    <dbReference type="NCBI Taxonomy" id="439358"/>
    <lineage>
        <taxon>Eukaryota</taxon>
        <taxon>Metazoa</taxon>
        <taxon>Ecdysozoa</taxon>
        <taxon>Arthropoda</taxon>
        <taxon>Hexapoda</taxon>
        <taxon>Insecta</taxon>
        <taxon>Pterygota</taxon>
        <taxon>Neoptera</taxon>
        <taxon>Paraneoptera</taxon>
        <taxon>Thysanoptera</taxon>
        <taxon>Terebrantia</taxon>
        <taxon>Thripoidea</taxon>
        <taxon>Thripidae</taxon>
        <taxon>Megalurothrips</taxon>
    </lineage>
</organism>
<evidence type="ECO:0000256" key="1">
    <source>
        <dbReference type="SAM" id="MobiDB-lite"/>
    </source>
</evidence>
<name>A0AAV7XUA6_9NEOP</name>
<feature type="region of interest" description="Disordered" evidence="1">
    <location>
        <begin position="81"/>
        <end position="165"/>
    </location>
</feature>
<dbReference type="EMBL" id="JAPTSV010000003">
    <property type="protein sequence ID" value="KAJ1529784.1"/>
    <property type="molecule type" value="Genomic_DNA"/>
</dbReference>
<gene>
    <name evidence="2" type="ORF">ONE63_006530</name>
</gene>
<reference evidence="2" key="1">
    <citation type="submission" date="2022-12" db="EMBL/GenBank/DDBJ databases">
        <title>Chromosome-level genome assembly of the bean flower thrips Megalurothrips usitatus.</title>
        <authorList>
            <person name="Ma L."/>
            <person name="Liu Q."/>
            <person name="Li H."/>
            <person name="Cai W."/>
        </authorList>
    </citation>
    <scope>NUCLEOTIDE SEQUENCE</scope>
    <source>
        <strain evidence="2">Cailab_2022a</strain>
    </source>
</reference>
<sequence length="308" mass="31531">MWCRRNSGPPPSADPAEAMEVVDTHGNWRPACGPAAGRAVPRSPLPTRCQAIKSHHSPLLGRVAPGSPQPIRSQPVSLMSSPMLQRANPPGPPGLSLASPMNSPLPLRHPRGCQSATNSPLPLRRVRQGAAHAPGSGPASATASPARSVRSMASAASSRGASDLDLSDLGDLTDCSEAADLSAGAAAGEGVAENIVDGWCKFRDNKRVSTTAPEFFIPGHPGRGGTYEITCEGANSSSPELPGGTPGILNVSFRVAGRRARFVRGITAAVAPRGAAGAAPTAPQGRGPRTPPDPRTPGPRRAVKKAAL</sequence>
<dbReference type="Proteomes" id="UP001075354">
    <property type="component" value="Chromosome 3"/>
</dbReference>
<dbReference type="AlphaFoldDB" id="A0AAV7XUA6"/>
<keyword evidence="3" id="KW-1185">Reference proteome</keyword>
<feature type="region of interest" description="Disordered" evidence="1">
    <location>
        <begin position="272"/>
        <end position="308"/>
    </location>
</feature>
<evidence type="ECO:0000313" key="3">
    <source>
        <dbReference type="Proteomes" id="UP001075354"/>
    </source>
</evidence>
<evidence type="ECO:0000313" key="2">
    <source>
        <dbReference type="EMBL" id="KAJ1529784.1"/>
    </source>
</evidence>
<feature type="compositionally biased region" description="Low complexity" evidence="1">
    <location>
        <begin position="272"/>
        <end position="288"/>
    </location>
</feature>
<comment type="caution">
    <text evidence="2">The sequence shown here is derived from an EMBL/GenBank/DDBJ whole genome shotgun (WGS) entry which is preliminary data.</text>
</comment>
<feature type="compositionally biased region" description="Low complexity" evidence="1">
    <location>
        <begin position="129"/>
        <end position="165"/>
    </location>
</feature>
<accession>A0AAV7XUA6</accession>
<protein>
    <submittedName>
        <fullName evidence="2">Uncharacterized protein</fullName>
    </submittedName>
</protein>